<keyword evidence="4" id="KW-0418">Kinase</keyword>
<gene>
    <name evidence="4" type="ORF">FJ693_10580</name>
</gene>
<evidence type="ECO:0000256" key="3">
    <source>
        <dbReference type="PIRSR" id="PIRSR633195-1"/>
    </source>
</evidence>
<dbReference type="InterPro" id="IPR033195">
    <property type="entry name" value="AmidinoTrfase"/>
</dbReference>
<feature type="active site" evidence="3">
    <location>
        <position position="112"/>
    </location>
</feature>
<feature type="active site" description="Amidino-cysteine intermediate" evidence="3">
    <location>
        <position position="267"/>
    </location>
</feature>
<dbReference type="GO" id="GO:0006601">
    <property type="term" value="P:creatine biosynthetic process"/>
    <property type="evidence" value="ECO:0007669"/>
    <property type="project" value="TreeGrafter"/>
</dbReference>
<evidence type="ECO:0000313" key="5">
    <source>
        <dbReference type="Proteomes" id="UP000318693"/>
    </source>
</evidence>
<dbReference type="Gene3D" id="3.75.10.10">
    <property type="entry name" value="L-arginine/glycine Amidinotransferase, Chain A"/>
    <property type="match status" value="1"/>
</dbReference>
<keyword evidence="5" id="KW-1185">Reference proteome</keyword>
<reference evidence="4 5" key="1">
    <citation type="submission" date="2019-07" db="EMBL/GenBank/DDBJ databases">
        <title>Georgenia wutianyii sp. nov. and Georgenia *** sp. nov. isolated from plateau pika (Ochotona curzoniae) in the Qinghai-Tibet plateau of China.</title>
        <authorList>
            <person name="Tian Z."/>
        </authorList>
    </citation>
    <scope>NUCLEOTIDE SEQUENCE [LARGE SCALE GENOMIC DNA]</scope>
    <source>
        <strain evidence="4 5">Z446</strain>
    </source>
</reference>
<dbReference type="GO" id="GO:0015068">
    <property type="term" value="F:glycine amidinotransferase activity"/>
    <property type="evidence" value="ECO:0007669"/>
    <property type="project" value="TreeGrafter"/>
</dbReference>
<evidence type="ECO:0000256" key="2">
    <source>
        <dbReference type="ARBA" id="ARBA00022679"/>
    </source>
</evidence>
<protein>
    <submittedName>
        <fullName evidence="4">Serine/threonine protein kinase</fullName>
    </submittedName>
</protein>
<proteinExistence type="inferred from homology"/>
<evidence type="ECO:0000256" key="1">
    <source>
        <dbReference type="ARBA" id="ARBA00006943"/>
    </source>
</evidence>
<dbReference type="PANTHER" id="PTHR10488">
    <property type="entry name" value="GLYCINE AMIDINOTRANSFERASE, MITOCHONDRIAL"/>
    <property type="match status" value="1"/>
</dbReference>
<dbReference type="EMBL" id="VJXR01000027">
    <property type="protein sequence ID" value="TRW45226.1"/>
    <property type="molecule type" value="Genomic_DNA"/>
</dbReference>
<keyword evidence="4" id="KW-0723">Serine/threonine-protein kinase</keyword>
<sequence>QWNQEIKTPDFRTESGMTQMPPRDILLTIGNEIMSSANAFRCRYFEYLAYWPLMNEYFEADPEFKWSQAPRPRLTDKSFKHNYYDEKISLEERLVRTANKDFVTTEVEPMWDAADVMRMGKDLFIQHGLTTNRKAMEWFKRYYPDLRVHSLNFPGDPYPIHIDATFVPLRPGLIINNPHRPLPVEQREIFEANDWQIVEAAKPAHDNPPPLCYSSVWLSMNCLVVDHKTVIVEESEVYQAEQMDKLGMNVIPVPLRDAYAFGGGLHCATADVYREGGCEDYFPNQAGDTTRV</sequence>
<dbReference type="PANTHER" id="PTHR10488:SF1">
    <property type="entry name" value="GLYCINE AMIDINOTRANSFERASE, MITOCHONDRIAL"/>
    <property type="match status" value="1"/>
</dbReference>
<dbReference type="SUPFAM" id="SSF55909">
    <property type="entry name" value="Pentein"/>
    <property type="match status" value="1"/>
</dbReference>
<keyword evidence="2" id="KW-0808">Transferase</keyword>
<comment type="similarity">
    <text evidence="1">Belongs to the amidinotransferase family.</text>
</comment>
<organism evidence="4 5">
    <name type="scientific">Georgenia yuyongxinii</name>
    <dbReference type="NCBI Taxonomy" id="2589797"/>
    <lineage>
        <taxon>Bacteria</taxon>
        <taxon>Bacillati</taxon>
        <taxon>Actinomycetota</taxon>
        <taxon>Actinomycetes</taxon>
        <taxon>Micrococcales</taxon>
        <taxon>Bogoriellaceae</taxon>
        <taxon>Georgenia</taxon>
    </lineage>
</organism>
<dbReference type="RefSeq" id="WP_143418504.1">
    <property type="nucleotide sequence ID" value="NZ_VJXR01000027.1"/>
</dbReference>
<name>A0A552WR66_9MICO</name>
<evidence type="ECO:0000313" key="4">
    <source>
        <dbReference type="EMBL" id="TRW45226.1"/>
    </source>
</evidence>
<dbReference type="AlphaFoldDB" id="A0A552WR66"/>
<accession>A0A552WR66</accession>
<dbReference type="GO" id="GO:0004674">
    <property type="term" value="F:protein serine/threonine kinase activity"/>
    <property type="evidence" value="ECO:0007669"/>
    <property type="project" value="UniProtKB-KW"/>
</dbReference>
<dbReference type="Proteomes" id="UP000318693">
    <property type="component" value="Unassembled WGS sequence"/>
</dbReference>
<feature type="active site" evidence="3">
    <location>
        <position position="161"/>
    </location>
</feature>
<feature type="non-terminal residue" evidence="4">
    <location>
        <position position="1"/>
    </location>
</feature>
<comment type="caution">
    <text evidence="4">The sequence shown here is derived from an EMBL/GenBank/DDBJ whole genome shotgun (WGS) entry which is preliminary data.</text>
</comment>